<dbReference type="Pfam" id="PF10101">
    <property type="entry name" value="DUF2339"/>
    <property type="match status" value="2"/>
</dbReference>
<feature type="region of interest" description="Disordered" evidence="1">
    <location>
        <begin position="44"/>
        <end position="101"/>
    </location>
</feature>
<feature type="transmembrane region" description="Helical" evidence="2">
    <location>
        <begin position="865"/>
        <end position="885"/>
    </location>
</feature>
<feature type="transmembrane region" description="Helical" evidence="2">
    <location>
        <begin position="579"/>
        <end position="597"/>
    </location>
</feature>
<evidence type="ECO:0000256" key="1">
    <source>
        <dbReference type="SAM" id="MobiDB-lite"/>
    </source>
</evidence>
<dbReference type="PANTHER" id="PTHR38434">
    <property type="entry name" value="BLL2549 PROTEIN"/>
    <property type="match status" value="1"/>
</dbReference>
<dbReference type="PIRSF" id="PIRSF035905">
    <property type="entry name" value="UCP035905_mp"/>
    <property type="match status" value="1"/>
</dbReference>
<feature type="transmembrane region" description="Helical" evidence="2">
    <location>
        <begin position="736"/>
        <end position="759"/>
    </location>
</feature>
<organism evidence="3 4">
    <name type="scientific">Sagittula stellata (strain ATCC 700073 / DSM 11524 / E-37)</name>
    <dbReference type="NCBI Taxonomy" id="388399"/>
    <lineage>
        <taxon>Bacteria</taxon>
        <taxon>Pseudomonadati</taxon>
        <taxon>Pseudomonadota</taxon>
        <taxon>Alphaproteobacteria</taxon>
        <taxon>Rhodobacterales</taxon>
        <taxon>Roseobacteraceae</taxon>
        <taxon>Sagittula</taxon>
    </lineage>
</organism>
<feature type="transmembrane region" description="Helical" evidence="2">
    <location>
        <begin position="771"/>
        <end position="790"/>
    </location>
</feature>
<feature type="transmembrane region" description="Helical" evidence="2">
    <location>
        <begin position="609"/>
        <end position="631"/>
    </location>
</feature>
<dbReference type="Proteomes" id="UP000005713">
    <property type="component" value="Unassembled WGS sequence"/>
</dbReference>
<feature type="transmembrane region" description="Helical" evidence="2">
    <location>
        <begin position="704"/>
        <end position="724"/>
    </location>
</feature>
<dbReference type="PANTHER" id="PTHR38434:SF1">
    <property type="entry name" value="BLL2549 PROTEIN"/>
    <property type="match status" value="1"/>
</dbReference>
<sequence>MEALLVLVGIIFLALPVVVIVLIVRQARLFRELAELRQKVDTLSAGPTPWLDRPEAASATPAPALTERTAPPKSQPAPNTRPETPQPPQPAPQDRPAPEAKGPSVAARLAGWLAQNWFYAIAAVSLALAGIFLVQYGVETGLLTPPARVAAALVFGAALILVGERIRRRSGDTEDSATAYLPSTLSSAGLVSLMGGILAARLLYDLIDPGPALALLFATTLGGLVLGWINGPLLAAIGLAGGFAAPFLVGGQSDQPAWLLLYFALLAALGLGIDTLRRWAWVSVLALVGGFATGALLLLAEPSETMATAFAAHAAFLAVLAILIPARSLTPDHATPCLLQALEKARPAFPTLLAAGATLAATLAFLQAATFGLTAWWTALTLAALLGAALALWSHRAPGLQDLAALPAAATLLLLAAPELNGGVRTALFATIQAQEGLTEQRLPLTVTLAMLAPLLLTLAAALRSLKGDPFKAHWAAASALIAPLGGLALEVTWQPADLIGAWPWALHALALGGLMTALAARFARIDCADRLRAALATLSALACLAFALTVILTDAALTLALAATVLAAAVLDRRFDLAPMSGFITAGIAALGYRLLADPGLDWAVEVGFAEMFLTYGGTLAALLAARALLPEARARAKLFLESAAWSAGGMTASLTLYHLIKGMTGHAAGQEHWVTGLHATIWTLAALAQVMRMGAGGPLRLLRLALAVVFGLVALGFEAAALSLANPLFGGQNVAGPVLLNTLIPAYLLPALALAFGAARLSGPKALRIGLAVPATALTVFWAGMAIRHLWQGGAEMEIAAGISQPELYSHTVALLLVGAALFTRALQQRSDLLRRAGVAVIAVAVAKVFLLDISGLDGLARVFSFLLLGLSLSGLAWLNRWVQSRLP</sequence>
<proteinExistence type="predicted"/>
<name>A3K707_SAGS3</name>
<feature type="transmembrane region" description="Helical" evidence="2">
    <location>
        <begin position="400"/>
        <end position="417"/>
    </location>
</feature>
<feature type="transmembrane region" description="Helical" evidence="2">
    <location>
        <begin position="117"/>
        <end position="137"/>
    </location>
</feature>
<dbReference type="EMBL" id="AAYA01000011">
    <property type="protein sequence ID" value="EBA07134.1"/>
    <property type="molecule type" value="Genomic_DNA"/>
</dbReference>
<comment type="caution">
    <text evidence="3">The sequence shown here is derived from an EMBL/GenBank/DDBJ whole genome shotgun (WGS) entry which is preliminary data.</text>
</comment>
<feature type="transmembrane region" description="Helical" evidence="2">
    <location>
        <begin position="674"/>
        <end position="692"/>
    </location>
</feature>
<dbReference type="InterPro" id="IPR019286">
    <property type="entry name" value="DUF2339_TM"/>
</dbReference>
<keyword evidence="2" id="KW-0472">Membrane</keyword>
<keyword evidence="4" id="KW-1185">Reference proteome</keyword>
<feature type="transmembrane region" description="Helical" evidence="2">
    <location>
        <begin position="443"/>
        <end position="463"/>
    </location>
</feature>
<feature type="compositionally biased region" description="Pro residues" evidence="1">
    <location>
        <begin position="84"/>
        <end position="95"/>
    </location>
</feature>
<dbReference type="eggNOG" id="COG5373">
    <property type="taxonomic scope" value="Bacteria"/>
</dbReference>
<dbReference type="OrthoDB" id="5422830at2"/>
<dbReference type="RefSeq" id="WP_005861323.1">
    <property type="nucleotide sequence ID" value="NZ_AAYA01000011.1"/>
</dbReference>
<keyword evidence="2" id="KW-1133">Transmembrane helix</keyword>
<feature type="transmembrane region" description="Helical" evidence="2">
    <location>
        <begin position="257"/>
        <end position="273"/>
    </location>
</feature>
<feature type="transmembrane region" description="Helical" evidence="2">
    <location>
        <begin position="375"/>
        <end position="393"/>
    </location>
</feature>
<evidence type="ECO:0000313" key="4">
    <source>
        <dbReference type="Proteomes" id="UP000005713"/>
    </source>
</evidence>
<feature type="transmembrane region" description="Helical" evidence="2">
    <location>
        <begin position="500"/>
        <end position="520"/>
    </location>
</feature>
<feature type="transmembrane region" description="Helical" evidence="2">
    <location>
        <begin position="810"/>
        <end position="829"/>
    </location>
</feature>
<feature type="transmembrane region" description="Helical" evidence="2">
    <location>
        <begin position="233"/>
        <end position="251"/>
    </location>
</feature>
<accession>A3K707</accession>
<feature type="transmembrane region" description="Helical" evidence="2">
    <location>
        <begin position="280"/>
        <end position="300"/>
    </location>
</feature>
<protein>
    <recommendedName>
        <fullName evidence="5">DUF2339 domain-containing protein</fullName>
    </recommendedName>
</protein>
<feature type="transmembrane region" description="Helical" evidence="2">
    <location>
        <begin position="841"/>
        <end position="859"/>
    </location>
</feature>
<evidence type="ECO:0000256" key="2">
    <source>
        <dbReference type="SAM" id="Phobius"/>
    </source>
</evidence>
<feature type="transmembrane region" description="Helical" evidence="2">
    <location>
        <begin position="347"/>
        <end position="369"/>
    </location>
</feature>
<feature type="transmembrane region" description="Helical" evidence="2">
    <location>
        <begin position="149"/>
        <end position="167"/>
    </location>
</feature>
<reference evidence="3 4" key="1">
    <citation type="submission" date="2006-06" db="EMBL/GenBank/DDBJ databases">
        <authorList>
            <person name="Moran M.A."/>
            <person name="Ferriera S."/>
            <person name="Johnson J."/>
            <person name="Kravitz S."/>
            <person name="Beeson K."/>
            <person name="Sutton G."/>
            <person name="Rogers Y.-H."/>
            <person name="Friedman R."/>
            <person name="Frazier M."/>
            <person name="Venter J.C."/>
        </authorList>
    </citation>
    <scope>NUCLEOTIDE SEQUENCE [LARGE SCALE GENOMIC DNA]</scope>
    <source>
        <strain evidence="3 4">E-37</strain>
    </source>
</reference>
<feature type="transmembrane region" description="Helical" evidence="2">
    <location>
        <begin position="179"/>
        <end position="204"/>
    </location>
</feature>
<gene>
    <name evidence="3" type="ORF">SSE37_13091</name>
</gene>
<evidence type="ECO:0008006" key="5">
    <source>
        <dbReference type="Google" id="ProtNLM"/>
    </source>
</evidence>
<dbReference type="InterPro" id="IPR014600">
    <property type="entry name" value="UCP035905_mem"/>
</dbReference>
<feature type="transmembrane region" description="Helical" evidence="2">
    <location>
        <begin position="6"/>
        <end position="24"/>
    </location>
</feature>
<keyword evidence="2" id="KW-0812">Transmembrane</keyword>
<feature type="transmembrane region" description="Helical" evidence="2">
    <location>
        <begin position="640"/>
        <end position="662"/>
    </location>
</feature>
<evidence type="ECO:0000313" key="3">
    <source>
        <dbReference type="EMBL" id="EBA07134.1"/>
    </source>
</evidence>
<feature type="transmembrane region" description="Helical" evidence="2">
    <location>
        <begin position="475"/>
        <end position="494"/>
    </location>
</feature>
<feature type="transmembrane region" description="Helical" evidence="2">
    <location>
        <begin position="306"/>
        <end position="326"/>
    </location>
</feature>
<dbReference type="AlphaFoldDB" id="A3K707"/>